<keyword evidence="3" id="KW-1185">Reference proteome</keyword>
<name>A0A833VIS1_9POAL</name>
<dbReference type="PANTHER" id="PTHR44259">
    <property type="entry name" value="OS07G0183000 PROTEIN-RELATED"/>
    <property type="match status" value="1"/>
</dbReference>
<dbReference type="PANTHER" id="PTHR44259:SF114">
    <property type="entry name" value="OS06G0707300 PROTEIN"/>
    <property type="match status" value="1"/>
</dbReference>
<comment type="caution">
    <text evidence="2">The sequence shown here is derived from an EMBL/GenBank/DDBJ whole genome shotgun (WGS) entry which is preliminary data.</text>
</comment>
<evidence type="ECO:0000259" key="1">
    <source>
        <dbReference type="Pfam" id="PF03478"/>
    </source>
</evidence>
<dbReference type="OrthoDB" id="642536at2759"/>
<gene>
    <name evidence="2" type="ORF">FCM35_KLT06806</name>
</gene>
<dbReference type="InterPro" id="IPR011043">
    <property type="entry name" value="Gal_Oxase/kelch_b-propeller"/>
</dbReference>
<organism evidence="2 3">
    <name type="scientific">Carex littledalei</name>
    <dbReference type="NCBI Taxonomy" id="544730"/>
    <lineage>
        <taxon>Eukaryota</taxon>
        <taxon>Viridiplantae</taxon>
        <taxon>Streptophyta</taxon>
        <taxon>Embryophyta</taxon>
        <taxon>Tracheophyta</taxon>
        <taxon>Spermatophyta</taxon>
        <taxon>Magnoliopsida</taxon>
        <taxon>Liliopsida</taxon>
        <taxon>Poales</taxon>
        <taxon>Cyperaceae</taxon>
        <taxon>Cyperoideae</taxon>
        <taxon>Cariceae</taxon>
        <taxon>Carex</taxon>
        <taxon>Carex subgen. Euthyceras</taxon>
    </lineage>
</organism>
<dbReference type="EMBL" id="SWLB01000016">
    <property type="protein sequence ID" value="KAF3328200.1"/>
    <property type="molecule type" value="Genomic_DNA"/>
</dbReference>
<dbReference type="InterPro" id="IPR005174">
    <property type="entry name" value="KIB1-4_b-propeller"/>
</dbReference>
<dbReference type="SUPFAM" id="SSF50965">
    <property type="entry name" value="Galactose oxidase, central domain"/>
    <property type="match status" value="1"/>
</dbReference>
<protein>
    <submittedName>
        <fullName evidence="2">F-box protein</fullName>
    </submittedName>
</protein>
<accession>A0A833VIS1</accession>
<feature type="domain" description="KIB1-4 beta-propeller" evidence="1">
    <location>
        <begin position="85"/>
        <end position="314"/>
    </location>
</feature>
<sequence>MDCIATAVPNAASLSNAEFDREREWSELLPHMLHLVSKRLPDLCDFIHFRAVCKNWHSEAPVSDPPPQLPWLLTRSTAFENQIQFYSLSHDKFQTLSMPESNGKELMGPSQNYIFASDPACSSLMLINPLTGEEVPLPTIDLDWCFPISTSPNSAGYVAICGGKTESKIQTLGLCRPGDDNWTVIRKVLEGCLMIYSKGLYFVYSPETGTTEAIDVTSGVVITTMPPPPTKLNCLVESCGELLGISCDRRSLMNQDPDCKIYRLDYEEKNGKWVQISSIGDQILFIDGGQGFSIKARGSIESERNCIFYLGSHELIKFDGVTTTYHLAKYDIEARIEEKKSLPSMEKPGWFLPNHDQ</sequence>
<dbReference type="InterPro" id="IPR050942">
    <property type="entry name" value="F-box_BR-signaling"/>
</dbReference>
<evidence type="ECO:0000313" key="3">
    <source>
        <dbReference type="Proteomes" id="UP000623129"/>
    </source>
</evidence>
<reference evidence="2" key="1">
    <citation type="submission" date="2020-01" db="EMBL/GenBank/DDBJ databases">
        <title>Genome sequence of Kobresia littledalei, the first chromosome-level genome in the family Cyperaceae.</title>
        <authorList>
            <person name="Qu G."/>
        </authorList>
    </citation>
    <scope>NUCLEOTIDE SEQUENCE</scope>
    <source>
        <strain evidence="2">C.B.Clarke</strain>
        <tissue evidence="2">Leaf</tissue>
    </source>
</reference>
<dbReference type="Pfam" id="PF03478">
    <property type="entry name" value="Beta-prop_KIB1-4"/>
    <property type="match status" value="1"/>
</dbReference>
<dbReference type="AlphaFoldDB" id="A0A833VIS1"/>
<evidence type="ECO:0000313" key="2">
    <source>
        <dbReference type="EMBL" id="KAF3328200.1"/>
    </source>
</evidence>
<proteinExistence type="predicted"/>
<dbReference type="Proteomes" id="UP000623129">
    <property type="component" value="Unassembled WGS sequence"/>
</dbReference>